<reference evidence="3 4" key="1">
    <citation type="submission" date="2016-10" db="EMBL/GenBank/DDBJ databases">
        <authorList>
            <person name="de Groot N.N."/>
        </authorList>
    </citation>
    <scope>NUCLEOTIDE SEQUENCE [LARGE SCALE GENOMIC DNA]</scope>
    <source>
        <strain evidence="3 4">743A</strain>
    </source>
</reference>
<dbReference type="STRING" id="37658.SAMN05661086_03417"/>
<dbReference type="PANTHER" id="PTHR46438:SF2">
    <property type="entry name" value="ALPHA_BETA-HYDROLASES SUPERFAMILY PROTEIN"/>
    <property type="match status" value="1"/>
</dbReference>
<evidence type="ECO:0000313" key="3">
    <source>
        <dbReference type="EMBL" id="SFS04691.1"/>
    </source>
</evidence>
<dbReference type="OrthoDB" id="9808398at2"/>
<dbReference type="AlphaFoldDB" id="A0A1I6LMM3"/>
<evidence type="ECO:0000256" key="1">
    <source>
        <dbReference type="SAM" id="Phobius"/>
    </source>
</evidence>
<dbReference type="PANTHER" id="PTHR46438">
    <property type="entry name" value="ALPHA/BETA-HYDROLASES SUPERFAMILY PROTEIN"/>
    <property type="match status" value="1"/>
</dbReference>
<feature type="transmembrane region" description="Helical" evidence="1">
    <location>
        <begin position="7"/>
        <end position="32"/>
    </location>
</feature>
<protein>
    <submittedName>
        <fullName evidence="3">Pimeloyl-ACP methyl ester carboxylesterase</fullName>
    </submittedName>
</protein>
<evidence type="ECO:0000259" key="2">
    <source>
        <dbReference type="Pfam" id="PF00561"/>
    </source>
</evidence>
<dbReference type="Pfam" id="PF00561">
    <property type="entry name" value="Abhydrolase_1"/>
    <property type="match status" value="1"/>
</dbReference>
<gene>
    <name evidence="3" type="ORF">SAMN05661086_03417</name>
</gene>
<evidence type="ECO:0000313" key="4">
    <source>
        <dbReference type="Proteomes" id="UP000199659"/>
    </source>
</evidence>
<feature type="domain" description="AB hydrolase-1" evidence="2">
    <location>
        <begin position="63"/>
        <end position="169"/>
    </location>
</feature>
<sequence length="316" mass="36628">MNNKKKISIIITIILICTTVIHFTNKIIFFFATIKEKLPSNNNNFYSWRFGKIYYTKRGNGNPLLLIHELNYMSSDYEWKEVINSLSENHTVYTIDLIGCGRSDKPKMTYTNYLYVQLITDFVKNVIKHKTSVIVTGNSSPAVIMTCYIEPQLFQNIILVNPEDISNTTKFPTYSNKLLKHLIETPIIGTLIYNTKANKFAIRNEFLENNFYASKKLKSRIIDAYYEAAHLNGFSAKYLLSSMSSRYTNININHALKEINNNIYILLGQHEINMTEIQESYLNMNSSIEVEVIPNTKHLPHIECPSEFLKICEIYL</sequence>
<accession>A0A1I6LMM3</accession>
<dbReference type="Gene3D" id="3.40.50.1820">
    <property type="entry name" value="alpha/beta hydrolase"/>
    <property type="match status" value="1"/>
</dbReference>
<dbReference type="Proteomes" id="UP000199659">
    <property type="component" value="Unassembled WGS sequence"/>
</dbReference>
<keyword evidence="1" id="KW-0812">Transmembrane</keyword>
<dbReference type="RefSeq" id="WP_092563612.1">
    <property type="nucleotide sequence ID" value="NZ_FOYZ01000018.1"/>
</dbReference>
<keyword evidence="1" id="KW-0472">Membrane</keyword>
<dbReference type="EMBL" id="FOYZ01000018">
    <property type="protein sequence ID" value="SFS04691.1"/>
    <property type="molecule type" value="Genomic_DNA"/>
</dbReference>
<dbReference type="InterPro" id="IPR000073">
    <property type="entry name" value="AB_hydrolase_1"/>
</dbReference>
<keyword evidence="4" id="KW-1185">Reference proteome</keyword>
<dbReference type="InterPro" id="IPR029058">
    <property type="entry name" value="AB_hydrolase_fold"/>
</dbReference>
<dbReference type="SUPFAM" id="SSF53474">
    <property type="entry name" value="alpha/beta-Hydrolases"/>
    <property type="match status" value="1"/>
</dbReference>
<proteinExistence type="predicted"/>
<name>A0A1I6LMM3_9FIRM</name>
<keyword evidence="1" id="KW-1133">Transmembrane helix</keyword>
<organism evidence="3 4">
    <name type="scientific">Anaeromicropila populeti</name>
    <dbReference type="NCBI Taxonomy" id="37658"/>
    <lineage>
        <taxon>Bacteria</taxon>
        <taxon>Bacillati</taxon>
        <taxon>Bacillota</taxon>
        <taxon>Clostridia</taxon>
        <taxon>Lachnospirales</taxon>
        <taxon>Lachnospiraceae</taxon>
        <taxon>Anaeromicropila</taxon>
    </lineage>
</organism>